<accession>A0A559TJG9</accession>
<dbReference type="RefSeq" id="WP_022719516.1">
    <property type="nucleotide sequence ID" value="NZ_ATTQ01000091.1"/>
</dbReference>
<comment type="caution">
    <text evidence="2">The sequence shown here is derived from an EMBL/GenBank/DDBJ whole genome shotgun (WGS) entry which is preliminary data.</text>
</comment>
<evidence type="ECO:0000256" key="1">
    <source>
        <dbReference type="SAM" id="Phobius"/>
    </source>
</evidence>
<name>A0A559TJG9_9HYPH</name>
<sequence>MLGYYLGCAALGITTGLLVGMSSSPVVQYVLPLLFALIGGSAGLFAIKASNTASASEAKLAIAGWTSVCLTIPFLISMLYGTLVRTGSDIHSLLPSVTSQPAETTLSADALAGLTADDTVAILLASRGLTNAGVADADRKAVVDKIIASRMADEKKFTEVSGNLAQVSREAVARFEQIASSQNDIVNNSTFVSAWQELASLDKTFSNAAIERQAKYDVSRKVEEKLASDFSADFTRYLKSDPTLAGQISESIVLIRSLPAPDVLASTTRADLYALPRAPNEQALSRRLLPSVAIQNPPLTVPDPLFQRRFDNPT</sequence>
<dbReference type="EMBL" id="VISO01000001">
    <property type="protein sequence ID" value="TVZ74759.1"/>
    <property type="molecule type" value="Genomic_DNA"/>
</dbReference>
<proteinExistence type="predicted"/>
<reference evidence="2 3" key="1">
    <citation type="submission" date="2019-06" db="EMBL/GenBank/DDBJ databases">
        <title>Pac Bio to generate improved reference genome sequences for organisms with transposon mutant libraries (support for FEBA project).</title>
        <authorList>
            <person name="Blow M."/>
        </authorList>
    </citation>
    <scope>NUCLEOTIDE SEQUENCE [LARGE SCALE GENOMIC DNA]</scope>
    <source>
        <strain evidence="2 3">USDA 1844</strain>
    </source>
</reference>
<organism evidence="2 3">
    <name type="scientific">Rhizobium mongolense USDA 1844</name>
    <dbReference type="NCBI Taxonomy" id="1079460"/>
    <lineage>
        <taxon>Bacteria</taxon>
        <taxon>Pseudomonadati</taxon>
        <taxon>Pseudomonadota</taxon>
        <taxon>Alphaproteobacteria</taxon>
        <taxon>Hyphomicrobiales</taxon>
        <taxon>Rhizobiaceae</taxon>
        <taxon>Rhizobium/Agrobacterium group</taxon>
        <taxon>Rhizobium</taxon>
    </lineage>
</organism>
<dbReference type="Proteomes" id="UP000319824">
    <property type="component" value="Unassembled WGS sequence"/>
</dbReference>
<protein>
    <submittedName>
        <fullName evidence="2">Uncharacterized protein</fullName>
    </submittedName>
</protein>
<gene>
    <name evidence="2" type="ORF">BCL32_0065</name>
</gene>
<keyword evidence="1" id="KW-0812">Transmembrane</keyword>
<feature type="transmembrane region" description="Helical" evidence="1">
    <location>
        <begin position="26"/>
        <end position="47"/>
    </location>
</feature>
<dbReference type="AlphaFoldDB" id="A0A559TJG9"/>
<keyword evidence="1" id="KW-0472">Membrane</keyword>
<feature type="transmembrane region" description="Helical" evidence="1">
    <location>
        <begin position="59"/>
        <end position="80"/>
    </location>
</feature>
<keyword evidence="1" id="KW-1133">Transmembrane helix</keyword>
<evidence type="ECO:0000313" key="2">
    <source>
        <dbReference type="EMBL" id="TVZ74759.1"/>
    </source>
</evidence>
<evidence type="ECO:0000313" key="3">
    <source>
        <dbReference type="Proteomes" id="UP000319824"/>
    </source>
</evidence>